<feature type="domain" description="Lipocalin-like" evidence="1">
    <location>
        <begin position="35"/>
        <end position="129"/>
    </location>
</feature>
<name>A0ABT0THX4_9FLAO</name>
<reference evidence="2 3" key="1">
    <citation type="submission" date="2022-05" db="EMBL/GenBank/DDBJ databases">
        <title>Flavobacterium sp., isolated from activated sludge.</title>
        <authorList>
            <person name="Ran Q."/>
        </authorList>
    </citation>
    <scope>NUCLEOTIDE SEQUENCE [LARGE SCALE GENOMIC DNA]</scope>
    <source>
        <strain evidence="2 3">HXWNR69</strain>
    </source>
</reference>
<keyword evidence="3" id="KW-1185">Reference proteome</keyword>
<evidence type="ECO:0000313" key="3">
    <source>
        <dbReference type="Proteomes" id="UP001203342"/>
    </source>
</evidence>
<dbReference type="Pfam" id="PF13648">
    <property type="entry name" value="Lipocalin_4"/>
    <property type="match status" value="1"/>
</dbReference>
<dbReference type="InterPro" id="IPR024311">
    <property type="entry name" value="Lipocalin-like"/>
</dbReference>
<sequence>MKKLLFLVIAIVSISFTGCSKDDDNSSSASQNELILGSWRYSQEGTLVNGQEILNSYDNAATQCGFDYVEFRSSSEIKEYIYDTDVNSNCMNFLNSGNWSISGNNQLSITFDSNTIINEILVLNQTTLKVKYASGGVARIIVFTKI</sequence>
<dbReference type="EMBL" id="JAMLJN010000006">
    <property type="protein sequence ID" value="MCL9770554.1"/>
    <property type="molecule type" value="Genomic_DNA"/>
</dbReference>
<gene>
    <name evidence="2" type="ORF">NAT47_08995</name>
</gene>
<accession>A0ABT0THX4</accession>
<dbReference type="Proteomes" id="UP001203342">
    <property type="component" value="Unassembled WGS sequence"/>
</dbReference>
<evidence type="ECO:0000259" key="1">
    <source>
        <dbReference type="Pfam" id="PF13648"/>
    </source>
</evidence>
<proteinExistence type="predicted"/>
<evidence type="ECO:0000313" key="2">
    <source>
        <dbReference type="EMBL" id="MCL9770554.1"/>
    </source>
</evidence>
<dbReference type="RefSeq" id="WP_250582066.1">
    <property type="nucleotide sequence ID" value="NZ_JAMLJN010000006.1"/>
</dbReference>
<comment type="caution">
    <text evidence="2">The sequence shown here is derived from an EMBL/GenBank/DDBJ whole genome shotgun (WGS) entry which is preliminary data.</text>
</comment>
<dbReference type="PROSITE" id="PS51257">
    <property type="entry name" value="PROKAR_LIPOPROTEIN"/>
    <property type="match status" value="1"/>
</dbReference>
<organism evidence="2 3">
    <name type="scientific">Flavobacterium fragile</name>
    <dbReference type="NCBI Taxonomy" id="2949085"/>
    <lineage>
        <taxon>Bacteria</taxon>
        <taxon>Pseudomonadati</taxon>
        <taxon>Bacteroidota</taxon>
        <taxon>Flavobacteriia</taxon>
        <taxon>Flavobacteriales</taxon>
        <taxon>Flavobacteriaceae</taxon>
        <taxon>Flavobacterium</taxon>
    </lineage>
</organism>
<protein>
    <submittedName>
        <fullName evidence="2">Lipocalin family protein</fullName>
    </submittedName>
</protein>